<organism evidence="6 7">
    <name type="scientific">Stenotrophomonas ginsengisoli</name>
    <dbReference type="NCBI Taxonomy" id="336566"/>
    <lineage>
        <taxon>Bacteria</taxon>
        <taxon>Pseudomonadati</taxon>
        <taxon>Pseudomonadota</taxon>
        <taxon>Gammaproteobacteria</taxon>
        <taxon>Lysobacterales</taxon>
        <taxon>Lysobacteraceae</taxon>
        <taxon>Stenotrophomonas</taxon>
    </lineage>
</organism>
<name>A0A0R0DKN8_9GAMM</name>
<dbReference type="Proteomes" id="UP000050956">
    <property type="component" value="Unassembled WGS sequence"/>
</dbReference>
<dbReference type="InterPro" id="IPR011659">
    <property type="entry name" value="WD40"/>
</dbReference>
<dbReference type="InterPro" id="IPR016032">
    <property type="entry name" value="Sig_transdc_resp-reg_C-effctor"/>
</dbReference>
<dbReference type="RefSeq" id="WP_083489658.1">
    <property type="nucleotide sequence ID" value="NZ_LDJM01000009.1"/>
</dbReference>
<proteinExistence type="inferred from homology"/>
<dbReference type="Pfam" id="PF07676">
    <property type="entry name" value="PD40"/>
    <property type="match status" value="4"/>
</dbReference>
<evidence type="ECO:0000256" key="3">
    <source>
        <dbReference type="PROSITE-ProRule" id="PRU01091"/>
    </source>
</evidence>
<dbReference type="SUPFAM" id="SSF46894">
    <property type="entry name" value="C-terminal effector domain of the bipartite response regulators"/>
    <property type="match status" value="1"/>
</dbReference>
<dbReference type="PANTHER" id="PTHR36842:SF1">
    <property type="entry name" value="PROTEIN TOLB"/>
    <property type="match status" value="1"/>
</dbReference>
<dbReference type="CDD" id="cd00383">
    <property type="entry name" value="trans_reg_C"/>
    <property type="match status" value="1"/>
</dbReference>
<keyword evidence="4" id="KW-1133">Transmembrane helix</keyword>
<comment type="similarity">
    <text evidence="1">Belongs to the TolB family.</text>
</comment>
<feature type="transmembrane region" description="Helical" evidence="4">
    <location>
        <begin position="153"/>
        <end position="174"/>
    </location>
</feature>
<dbReference type="GO" id="GO:0003677">
    <property type="term" value="F:DNA binding"/>
    <property type="evidence" value="ECO:0007669"/>
    <property type="project" value="UniProtKB-UniRule"/>
</dbReference>
<evidence type="ECO:0000313" key="6">
    <source>
        <dbReference type="EMBL" id="KRG78564.1"/>
    </source>
</evidence>
<dbReference type="SUPFAM" id="SSF82171">
    <property type="entry name" value="DPP6 N-terminal domain-like"/>
    <property type="match status" value="2"/>
</dbReference>
<evidence type="ECO:0000256" key="1">
    <source>
        <dbReference type="ARBA" id="ARBA00009820"/>
    </source>
</evidence>
<dbReference type="InterPro" id="IPR036388">
    <property type="entry name" value="WH-like_DNA-bd_sf"/>
</dbReference>
<dbReference type="AlphaFoldDB" id="A0A0R0DKN8"/>
<dbReference type="Gene3D" id="1.10.10.10">
    <property type="entry name" value="Winged helix-like DNA-binding domain superfamily/Winged helix DNA-binding domain"/>
    <property type="match status" value="1"/>
</dbReference>
<dbReference type="OrthoDB" id="626010at2"/>
<protein>
    <recommendedName>
        <fullName evidence="5">OmpR/PhoB-type domain-containing protein</fullName>
    </recommendedName>
</protein>
<gene>
    <name evidence="6" type="ORF">ABB30_03375</name>
</gene>
<feature type="domain" description="OmpR/PhoB-type" evidence="5">
    <location>
        <begin position="11"/>
        <end position="111"/>
    </location>
</feature>
<dbReference type="GO" id="GO:0006355">
    <property type="term" value="P:regulation of DNA-templated transcription"/>
    <property type="evidence" value="ECO:0007669"/>
    <property type="project" value="InterPro"/>
</dbReference>
<keyword evidence="7" id="KW-1185">Reference proteome</keyword>
<keyword evidence="4" id="KW-0472">Membrane</keyword>
<sequence length="747" mass="80303">MNASSLPPVLPAVLLVGQCRVETASREISGPASPRLRRVTPKALAVLRQLVAEAGQVVSREALLASVWPDSAPTDDVLTQAITQLRKAFAAADGSEPYIETIARSGYRLLVPAQGEVLLASEVVAEPSAAPLSTPATAPDGHKRRRWRRWRRWLFAGLAVVLLLVIALLSWLLWQQRSQAPVSPQVDPEARAYRLLTSSLATETYPALSPAGDWVAYTATIGSGQSQIHVRQRFANSPTRVLAEVPAGASDRLPVWSPDGSQIAFARFKADGSCSLMLVPADGTRAPEPLLDCSQAELLSFDFSADGRALVLGSFADTGERAGISLFHIAERRWQALAYPRQPGDLDSSPRISPDGRWLVFARNPQFGRLYLMAAGGGPVTALDAELAPIRGLTWLHDSRHVVAGRRIGMQTRLQRLDIQAPGMWQDLGVSSGQLPAAARQAPVLSFMQWRAQSSLQRFVPGQPAQALYPSVGRELMPALSADGSQLLLVSDRNGVPALWLGRGDGRGPLRLVLGLQPDVRQRAVWEASGERALVIGKDTAQRGAVYEVSSSGAVVHLPVPADDVLQAAYTGQANQLLVLDGGNDHGRLRLFDRSATPWRELARVDGVSQVQWDSHGQRALVSRFATPGLFAWDAASGRLEVVNAQWPTRWRYRSWQVAADGRIWYSQVSAGCRNALRQLAPASADGQPVLRCLDALVAASNGGFSTAPDGAVVMAVPPLEGGDIGLMLLPDTASGQLSVPSKLLIP</sequence>
<accession>A0A0R0DKN8</accession>
<keyword evidence="4" id="KW-0812">Transmembrane</keyword>
<keyword evidence="2 3" id="KW-0238">DNA-binding</keyword>
<dbReference type="STRING" id="336566.ABB30_03375"/>
<dbReference type="Gene3D" id="2.120.10.30">
    <property type="entry name" value="TolB, C-terminal domain"/>
    <property type="match status" value="3"/>
</dbReference>
<dbReference type="InterPro" id="IPR011042">
    <property type="entry name" value="6-blade_b-propeller_TolB-like"/>
</dbReference>
<reference evidence="6 7" key="1">
    <citation type="submission" date="2015-05" db="EMBL/GenBank/DDBJ databases">
        <title>Genome sequencing and analysis of members of genus Stenotrophomonas.</title>
        <authorList>
            <person name="Patil P.P."/>
            <person name="Midha S."/>
            <person name="Patil P.B."/>
        </authorList>
    </citation>
    <scope>NUCLEOTIDE SEQUENCE [LARGE SCALE GENOMIC DNA]</scope>
    <source>
        <strain evidence="6 7">DSM 24757</strain>
    </source>
</reference>
<dbReference type="PATRIC" id="fig|336566.3.peg.3123"/>
<dbReference type="InterPro" id="IPR001867">
    <property type="entry name" value="OmpR/PhoB-type_DNA-bd"/>
</dbReference>
<comment type="caution">
    <text evidence="6">The sequence shown here is derived from an EMBL/GenBank/DDBJ whole genome shotgun (WGS) entry which is preliminary data.</text>
</comment>
<evidence type="ECO:0000256" key="2">
    <source>
        <dbReference type="ARBA" id="ARBA00023125"/>
    </source>
</evidence>
<evidence type="ECO:0000259" key="5">
    <source>
        <dbReference type="PROSITE" id="PS51755"/>
    </source>
</evidence>
<dbReference type="GO" id="GO:0000160">
    <property type="term" value="P:phosphorelay signal transduction system"/>
    <property type="evidence" value="ECO:0007669"/>
    <property type="project" value="InterPro"/>
</dbReference>
<dbReference type="EMBL" id="LDJM01000009">
    <property type="protein sequence ID" value="KRG78564.1"/>
    <property type="molecule type" value="Genomic_DNA"/>
</dbReference>
<dbReference type="PROSITE" id="PS51755">
    <property type="entry name" value="OMPR_PHOB"/>
    <property type="match status" value="1"/>
</dbReference>
<dbReference type="PANTHER" id="PTHR36842">
    <property type="entry name" value="PROTEIN TOLB HOMOLOG"/>
    <property type="match status" value="1"/>
</dbReference>
<feature type="DNA-binding region" description="OmpR/PhoB-type" evidence="3">
    <location>
        <begin position="11"/>
        <end position="111"/>
    </location>
</feature>
<evidence type="ECO:0000256" key="4">
    <source>
        <dbReference type="SAM" id="Phobius"/>
    </source>
</evidence>
<dbReference type="Pfam" id="PF00486">
    <property type="entry name" value="Trans_reg_C"/>
    <property type="match status" value="1"/>
</dbReference>
<evidence type="ECO:0000313" key="7">
    <source>
        <dbReference type="Proteomes" id="UP000050956"/>
    </source>
</evidence>
<dbReference type="SMART" id="SM00862">
    <property type="entry name" value="Trans_reg_C"/>
    <property type="match status" value="1"/>
</dbReference>